<dbReference type="Proteomes" id="UP000029567">
    <property type="component" value="Unassembled WGS sequence"/>
</dbReference>
<dbReference type="Pfam" id="PF05704">
    <property type="entry name" value="Caps_synth"/>
    <property type="match status" value="1"/>
</dbReference>
<dbReference type="GO" id="GO:0051999">
    <property type="term" value="P:mannosyl-inositol phosphorylceramide biosynthetic process"/>
    <property type="evidence" value="ECO:0007669"/>
    <property type="project" value="TreeGrafter"/>
</dbReference>
<dbReference type="InterPro" id="IPR008441">
    <property type="entry name" value="AfumC-like_glycosyl_Trfase"/>
</dbReference>
<dbReference type="GO" id="GO:0000030">
    <property type="term" value="F:mannosyltransferase activity"/>
    <property type="evidence" value="ECO:0007669"/>
    <property type="project" value="TreeGrafter"/>
</dbReference>
<dbReference type="AlphaFoldDB" id="A0A0E3BEE2"/>
<evidence type="ECO:0000313" key="2">
    <source>
        <dbReference type="Proteomes" id="UP000029567"/>
    </source>
</evidence>
<protein>
    <submittedName>
        <fullName evidence="1">Capsular polysaccharide synthesis</fullName>
    </submittedName>
</protein>
<proteinExistence type="predicted"/>
<sequence length="321" mass="36735">MTRIPAQLFKSALKLVQPRTLKSSASYCDAIPVIVEGKVAAPAPQLAASLGAAIPKKLWTYWNHAQPDSFVRECIQSWRLQCPDYEVCLVHPGNLAQYVAQEALPARFHELHPTKQSDWLRLYLVALHGGFWLDASTLLTRSLGWMQAAVDSRTEFVGFYLEKFTTQVRRPVIESWAFGALAGSDFIVAWQREFHQALIVEGTEAYLQRLQAQPDWVDIRQNIGDPHYLLIHVTAQQVLRQRQYSRMALFKAEDSAYYYHHALRWKWYLLYPQLCRVQGPKISAPIVKLRGGERRHFTEMFKAHGGAVPGSTWHRALNPEA</sequence>
<dbReference type="InterPro" id="IPR051706">
    <property type="entry name" value="Glycosyltransferase_domain"/>
</dbReference>
<dbReference type="Gene3D" id="3.90.550.20">
    <property type="match status" value="1"/>
</dbReference>
<dbReference type="InterPro" id="IPR029044">
    <property type="entry name" value="Nucleotide-diphossugar_trans"/>
</dbReference>
<dbReference type="GO" id="GO:0016020">
    <property type="term" value="C:membrane"/>
    <property type="evidence" value="ECO:0007669"/>
    <property type="project" value="GOC"/>
</dbReference>
<name>A0A0E3BEE2_9BURK</name>
<dbReference type="EMBL" id="AWTN01000127">
    <property type="protein sequence ID" value="KGG84564.1"/>
    <property type="molecule type" value="Genomic_DNA"/>
</dbReference>
<dbReference type="SUPFAM" id="SSF53448">
    <property type="entry name" value="Nucleotide-diphospho-sugar transferases"/>
    <property type="match status" value="1"/>
</dbReference>
<gene>
    <name evidence="1" type="ORF">P245_23555</name>
</gene>
<accession>A0A0E3BEE2</accession>
<dbReference type="PANTHER" id="PTHR32385">
    <property type="entry name" value="MANNOSYL PHOSPHORYLINOSITOL CERAMIDE SYNTHASE"/>
    <property type="match status" value="1"/>
</dbReference>
<dbReference type="PANTHER" id="PTHR32385:SF15">
    <property type="entry name" value="INOSITOL PHOSPHOCERAMIDE MANNOSYLTRANSFERASE 1"/>
    <property type="match status" value="1"/>
</dbReference>
<comment type="caution">
    <text evidence="1">The sequence shown here is derived from an EMBL/GenBank/DDBJ whole genome shotgun (WGS) entry which is preliminary data.</text>
</comment>
<evidence type="ECO:0000313" key="1">
    <source>
        <dbReference type="EMBL" id="KGG84564.1"/>
    </source>
</evidence>
<organism evidence="1 2">
    <name type="scientific">Comamonas thiooxydans</name>
    <dbReference type="NCBI Taxonomy" id="363952"/>
    <lineage>
        <taxon>Bacteria</taxon>
        <taxon>Pseudomonadati</taxon>
        <taxon>Pseudomonadota</taxon>
        <taxon>Betaproteobacteria</taxon>
        <taxon>Burkholderiales</taxon>
        <taxon>Comamonadaceae</taxon>
        <taxon>Comamonas</taxon>
    </lineage>
</organism>
<dbReference type="RefSeq" id="WP_207384604.1">
    <property type="nucleotide sequence ID" value="NZ_AWTN01000127.1"/>
</dbReference>
<reference evidence="1 2" key="1">
    <citation type="submission" date="2013-09" db="EMBL/GenBank/DDBJ databases">
        <title>High correlation between genotypes and phenotypes of environmental bacteria Comamonas testosteroni strains.</title>
        <authorList>
            <person name="Liu L."/>
            <person name="Zhu W."/>
            <person name="Xia X."/>
            <person name="Xu B."/>
            <person name="Luo M."/>
            <person name="Wang G."/>
        </authorList>
    </citation>
    <scope>NUCLEOTIDE SEQUENCE [LARGE SCALE GENOMIC DNA]</scope>
    <source>
        <strain evidence="1 2">JL14</strain>
    </source>
</reference>